<dbReference type="PANTHER" id="PTHR30606">
    <property type="entry name" value="LIPID A BIOSYNTHESIS LAUROYL ACYLTRANSFERASE"/>
    <property type="match status" value="1"/>
</dbReference>
<dbReference type="RefSeq" id="WP_380117002.1">
    <property type="nucleotide sequence ID" value="NZ_JBHSIU010000023.1"/>
</dbReference>
<keyword evidence="5" id="KW-0472">Membrane</keyword>
<keyword evidence="3" id="KW-0997">Cell inner membrane</keyword>
<dbReference type="CDD" id="cd07984">
    <property type="entry name" value="LPLAT_LABLAT-like"/>
    <property type="match status" value="1"/>
</dbReference>
<keyword evidence="2" id="KW-1003">Cell membrane</keyword>
<reference evidence="9" key="1">
    <citation type="journal article" date="2019" name="Int. J. Syst. Evol. Microbiol.">
        <title>The Global Catalogue of Microorganisms (GCM) 10K type strain sequencing project: providing services to taxonomists for standard genome sequencing and annotation.</title>
        <authorList>
            <consortium name="The Broad Institute Genomics Platform"/>
            <consortium name="The Broad Institute Genome Sequencing Center for Infectious Disease"/>
            <person name="Wu L."/>
            <person name="Ma J."/>
        </authorList>
    </citation>
    <scope>NUCLEOTIDE SEQUENCE [LARGE SCALE GENOMIC DNA]</scope>
    <source>
        <strain evidence="9">CGMCC 4.7152</strain>
    </source>
</reference>
<keyword evidence="9" id="KW-1185">Reference proteome</keyword>
<gene>
    <name evidence="8" type="ORF">ACFPIJ_21705</name>
</gene>
<evidence type="ECO:0000256" key="6">
    <source>
        <dbReference type="ARBA" id="ARBA00023315"/>
    </source>
</evidence>
<dbReference type="Pfam" id="PF03279">
    <property type="entry name" value="Lip_A_acyltrans"/>
    <property type="match status" value="1"/>
</dbReference>
<keyword evidence="4" id="KW-0808">Transferase</keyword>
<evidence type="ECO:0000313" key="9">
    <source>
        <dbReference type="Proteomes" id="UP001595912"/>
    </source>
</evidence>
<comment type="subcellular location">
    <subcellularLocation>
        <location evidence="1">Cell inner membrane</location>
    </subcellularLocation>
</comment>
<evidence type="ECO:0000256" key="4">
    <source>
        <dbReference type="ARBA" id="ARBA00022679"/>
    </source>
</evidence>
<sequence>MNVKDRFIAYGYGAAWFFLRAMTERTAYRLFDRIADRVWKQRGTQVLQLEANLLRVLGKDTTPQTLAAMSRKGMRSALRYYCEAFRMNGWDRSRIVDSIDIADEDNARLAAAIRSERGVLLALGHTGNYDHAGAWLIATHSTELTTVAENLKPEAVAERFWEYRRKLGMEVLPHDGGPSVFGTLARRLREGRTVCLVADRDLGASGVLVEFFGETTRMAAGPAALAVHTGCWLHPASLWYSGPGRMGIRIHPEIPVPSEGTRQEKIARMTQALADAYADGIAAHPEDWHMLQKYFLADLDPGKTPRSARRSPGGSFGRLQPGGHVAPGR</sequence>
<dbReference type="InterPro" id="IPR004960">
    <property type="entry name" value="LipA_acyltrans"/>
</dbReference>
<dbReference type="GO" id="GO:0016746">
    <property type="term" value="F:acyltransferase activity"/>
    <property type="evidence" value="ECO:0007669"/>
    <property type="project" value="UniProtKB-KW"/>
</dbReference>
<organism evidence="8 9">
    <name type="scientific">Dactylosporangium cerinum</name>
    <dbReference type="NCBI Taxonomy" id="1434730"/>
    <lineage>
        <taxon>Bacteria</taxon>
        <taxon>Bacillati</taxon>
        <taxon>Actinomycetota</taxon>
        <taxon>Actinomycetes</taxon>
        <taxon>Micromonosporales</taxon>
        <taxon>Micromonosporaceae</taxon>
        <taxon>Dactylosporangium</taxon>
    </lineage>
</organism>
<comment type="caution">
    <text evidence="8">The sequence shown here is derived from an EMBL/GenBank/DDBJ whole genome shotgun (WGS) entry which is preliminary data.</text>
</comment>
<evidence type="ECO:0000256" key="3">
    <source>
        <dbReference type="ARBA" id="ARBA00022519"/>
    </source>
</evidence>
<dbReference type="Proteomes" id="UP001595912">
    <property type="component" value="Unassembled WGS sequence"/>
</dbReference>
<name>A0ABV9VXK5_9ACTN</name>
<protein>
    <submittedName>
        <fullName evidence="8">Phosphatidylinositol mannoside acyltransferase</fullName>
    </submittedName>
</protein>
<feature type="region of interest" description="Disordered" evidence="7">
    <location>
        <begin position="302"/>
        <end position="329"/>
    </location>
</feature>
<keyword evidence="6 8" id="KW-0012">Acyltransferase</keyword>
<evidence type="ECO:0000313" key="8">
    <source>
        <dbReference type="EMBL" id="MFC5000444.1"/>
    </source>
</evidence>
<proteinExistence type="predicted"/>
<dbReference type="EMBL" id="JBHSIU010000023">
    <property type="protein sequence ID" value="MFC5000444.1"/>
    <property type="molecule type" value="Genomic_DNA"/>
</dbReference>
<accession>A0ABV9VXK5</accession>
<dbReference type="NCBIfam" id="NF005919">
    <property type="entry name" value="PRK07920.1"/>
    <property type="match status" value="1"/>
</dbReference>
<evidence type="ECO:0000256" key="2">
    <source>
        <dbReference type="ARBA" id="ARBA00022475"/>
    </source>
</evidence>
<evidence type="ECO:0000256" key="5">
    <source>
        <dbReference type="ARBA" id="ARBA00023136"/>
    </source>
</evidence>
<dbReference type="PANTHER" id="PTHR30606:SF10">
    <property type="entry name" value="PHOSPHATIDYLINOSITOL MANNOSIDE ACYLTRANSFERASE"/>
    <property type="match status" value="1"/>
</dbReference>
<evidence type="ECO:0000256" key="1">
    <source>
        <dbReference type="ARBA" id="ARBA00004533"/>
    </source>
</evidence>
<evidence type="ECO:0000256" key="7">
    <source>
        <dbReference type="SAM" id="MobiDB-lite"/>
    </source>
</evidence>